<accession>A0ABT1XMP5</accession>
<dbReference type="Gene3D" id="3.40.190.10">
    <property type="entry name" value="Periplasmic binding protein-like II"/>
    <property type="match status" value="1"/>
</dbReference>
<keyword evidence="3" id="KW-1185">Reference proteome</keyword>
<feature type="chain" id="PRO_5045916542" description="Phosphate ABC transporter substrate-binding protein" evidence="1">
    <location>
        <begin position="27"/>
        <end position="150"/>
    </location>
</feature>
<reference evidence="2" key="1">
    <citation type="submission" date="2022-07" db="EMBL/GenBank/DDBJ databases">
        <authorList>
            <person name="Xamxidin M."/>
        </authorList>
    </citation>
    <scope>NUCLEOTIDE SEQUENCE</scope>
    <source>
        <strain evidence="2">YS8-69</strain>
    </source>
</reference>
<keyword evidence="1" id="KW-0732">Signal</keyword>
<evidence type="ECO:0000313" key="2">
    <source>
        <dbReference type="EMBL" id="MCR2747364.1"/>
    </source>
</evidence>
<proteinExistence type="predicted"/>
<dbReference type="Proteomes" id="UP001165267">
    <property type="component" value="Unassembled WGS sequence"/>
</dbReference>
<evidence type="ECO:0000313" key="3">
    <source>
        <dbReference type="Proteomes" id="UP001165267"/>
    </source>
</evidence>
<sequence length="150" mass="16635">MKQFVFAVLTRLSLGAMVMATGVAHAEVVVVGSKQIPFTQISKTKLRDLYTGQSQLVGDAKVLVIDREDTFDRREQFISRTLGFTSEEFATVQRLMECIGISKAPTVADNSQHMVEMLSNNPNALGYLSRDELENHPLGAKLQHIKVLAE</sequence>
<dbReference type="SUPFAM" id="SSF53850">
    <property type="entry name" value="Periplasmic binding protein-like II"/>
    <property type="match status" value="1"/>
</dbReference>
<evidence type="ECO:0000256" key="1">
    <source>
        <dbReference type="SAM" id="SignalP"/>
    </source>
</evidence>
<dbReference type="EMBL" id="JANKHG010000018">
    <property type="protein sequence ID" value="MCR2747364.1"/>
    <property type="molecule type" value="Genomic_DNA"/>
</dbReference>
<organism evidence="2 3">
    <name type="scientific">Limnobacter parvus</name>
    <dbReference type="NCBI Taxonomy" id="2939690"/>
    <lineage>
        <taxon>Bacteria</taxon>
        <taxon>Pseudomonadati</taxon>
        <taxon>Pseudomonadota</taxon>
        <taxon>Betaproteobacteria</taxon>
        <taxon>Burkholderiales</taxon>
        <taxon>Burkholderiaceae</taxon>
        <taxon>Limnobacter</taxon>
    </lineage>
</organism>
<protein>
    <recommendedName>
        <fullName evidence="4">Phosphate ABC transporter substrate-binding protein</fullName>
    </recommendedName>
</protein>
<dbReference type="RefSeq" id="WP_257512581.1">
    <property type="nucleotide sequence ID" value="NZ_JANKHG010000018.1"/>
</dbReference>
<evidence type="ECO:0008006" key="4">
    <source>
        <dbReference type="Google" id="ProtNLM"/>
    </source>
</evidence>
<feature type="signal peptide" evidence="1">
    <location>
        <begin position="1"/>
        <end position="26"/>
    </location>
</feature>
<comment type="caution">
    <text evidence="2">The sequence shown here is derived from an EMBL/GenBank/DDBJ whole genome shotgun (WGS) entry which is preliminary data.</text>
</comment>
<gene>
    <name evidence="2" type="ORF">NSP04_11945</name>
</gene>
<name>A0ABT1XMP5_9BURK</name>